<dbReference type="GO" id="GO:0003700">
    <property type="term" value="F:DNA-binding transcription factor activity"/>
    <property type="evidence" value="ECO:0007669"/>
    <property type="project" value="InterPro"/>
</dbReference>
<evidence type="ECO:0000256" key="5">
    <source>
        <dbReference type="ARBA" id="ARBA00023163"/>
    </source>
</evidence>
<evidence type="ECO:0000256" key="1">
    <source>
        <dbReference type="ARBA" id="ARBA00009437"/>
    </source>
</evidence>
<dbReference type="GO" id="GO:0032993">
    <property type="term" value="C:protein-DNA complex"/>
    <property type="evidence" value="ECO:0007669"/>
    <property type="project" value="TreeGrafter"/>
</dbReference>
<dbReference type="InterPro" id="IPR036388">
    <property type="entry name" value="WH-like_DNA-bd_sf"/>
</dbReference>
<evidence type="ECO:0000256" key="4">
    <source>
        <dbReference type="ARBA" id="ARBA00023159"/>
    </source>
</evidence>
<dbReference type="Pfam" id="PF03466">
    <property type="entry name" value="LysR_substrate"/>
    <property type="match status" value="1"/>
</dbReference>
<dbReference type="AlphaFoldDB" id="A0AAW9RDW8"/>
<dbReference type="InterPro" id="IPR005119">
    <property type="entry name" value="LysR_subst-bd"/>
</dbReference>
<dbReference type="InterPro" id="IPR036390">
    <property type="entry name" value="WH_DNA-bd_sf"/>
</dbReference>
<dbReference type="GO" id="GO:0003677">
    <property type="term" value="F:DNA binding"/>
    <property type="evidence" value="ECO:0007669"/>
    <property type="project" value="UniProtKB-KW"/>
</dbReference>
<dbReference type="PANTHER" id="PTHR30346:SF26">
    <property type="entry name" value="HYDROGEN PEROXIDE-INDUCIBLE GENES ACTIVATOR"/>
    <property type="match status" value="1"/>
</dbReference>
<feature type="domain" description="HTH lysR-type" evidence="6">
    <location>
        <begin position="2"/>
        <end position="59"/>
    </location>
</feature>
<comment type="caution">
    <text evidence="7">The sequence shown here is derived from an EMBL/GenBank/DDBJ whole genome shotgun (WGS) entry which is preliminary data.</text>
</comment>
<evidence type="ECO:0000313" key="7">
    <source>
        <dbReference type="EMBL" id="MEJ8571904.1"/>
    </source>
</evidence>
<dbReference type="CDD" id="cd08411">
    <property type="entry name" value="PBP2_OxyR"/>
    <property type="match status" value="1"/>
</dbReference>
<keyword evidence="4" id="KW-0010">Activator</keyword>
<sequence length="299" mass="33401">MPTLKQFKYLDALDRERHYARAAASCHISQPALSMQIKELETELGIGLVERGRGSLALTTAGKEIVRRARSILRATDDLVDYARQADRPLSGGLRLGVIPTIAPYLLPRALPLIRTRFPDIALELREAQTSRLLDDLTRGQLDLVLLSLPVEGPDIQTLRLFEDRFLLVRPAGDAPDERRRVDPSLLADERLLLLSEGHCLRDQALSLCQMADRDTLGELGATSLTTIVQMVANGFGVTLVPEMAIDAELRDERTVLLRFRDPEPSRTIGLAWRRTSARKHDFVTLGQALSELALRRDD</sequence>
<evidence type="ECO:0000256" key="2">
    <source>
        <dbReference type="ARBA" id="ARBA00023015"/>
    </source>
</evidence>
<dbReference type="Gene3D" id="3.40.190.10">
    <property type="entry name" value="Periplasmic binding protein-like II"/>
    <property type="match status" value="2"/>
</dbReference>
<dbReference type="FunFam" id="1.10.10.10:FF:000001">
    <property type="entry name" value="LysR family transcriptional regulator"/>
    <property type="match status" value="1"/>
</dbReference>
<keyword evidence="5" id="KW-0804">Transcription</keyword>
<keyword evidence="8" id="KW-1185">Reference proteome</keyword>
<dbReference type="SUPFAM" id="SSF46785">
    <property type="entry name" value="Winged helix' DNA-binding domain"/>
    <property type="match status" value="1"/>
</dbReference>
<dbReference type="Proteomes" id="UP001378188">
    <property type="component" value="Unassembled WGS sequence"/>
</dbReference>
<accession>A0AAW9RDW8</accession>
<evidence type="ECO:0000256" key="3">
    <source>
        <dbReference type="ARBA" id="ARBA00023125"/>
    </source>
</evidence>
<dbReference type="Gene3D" id="1.10.10.10">
    <property type="entry name" value="Winged helix-like DNA-binding domain superfamily/Winged helix DNA-binding domain"/>
    <property type="match status" value="1"/>
</dbReference>
<name>A0AAW9RDW8_9HYPH</name>
<evidence type="ECO:0000259" key="6">
    <source>
        <dbReference type="PROSITE" id="PS50931"/>
    </source>
</evidence>
<dbReference type="PANTHER" id="PTHR30346">
    <property type="entry name" value="TRANSCRIPTIONAL DUAL REGULATOR HCAR-RELATED"/>
    <property type="match status" value="1"/>
</dbReference>
<dbReference type="Pfam" id="PF00126">
    <property type="entry name" value="HTH_1"/>
    <property type="match status" value="1"/>
</dbReference>
<dbReference type="RefSeq" id="WP_340329605.1">
    <property type="nucleotide sequence ID" value="NZ_JAZHOF010000004.1"/>
</dbReference>
<dbReference type="SUPFAM" id="SSF53850">
    <property type="entry name" value="Periplasmic binding protein-like II"/>
    <property type="match status" value="1"/>
</dbReference>
<evidence type="ECO:0000313" key="8">
    <source>
        <dbReference type="Proteomes" id="UP001378188"/>
    </source>
</evidence>
<dbReference type="PRINTS" id="PR00039">
    <property type="entry name" value="HTHLYSR"/>
</dbReference>
<reference evidence="7 8" key="1">
    <citation type="submission" date="2024-02" db="EMBL/GenBank/DDBJ databases">
        <title>Genome analysis and characterization of Microbaculum marinisediminis sp. nov., isolated from marine sediment.</title>
        <authorList>
            <person name="Du Z.-J."/>
            <person name="Ye Y.-Q."/>
            <person name="Zhang Z.-R."/>
            <person name="Yuan S.-M."/>
            <person name="Zhang X.-Y."/>
        </authorList>
    </citation>
    <scope>NUCLEOTIDE SEQUENCE [LARGE SCALE GENOMIC DNA]</scope>
    <source>
        <strain evidence="7 8">SDUM1044001</strain>
    </source>
</reference>
<gene>
    <name evidence="7" type="ORF">V3328_10500</name>
</gene>
<proteinExistence type="inferred from homology"/>
<dbReference type="PROSITE" id="PS50931">
    <property type="entry name" value="HTH_LYSR"/>
    <property type="match status" value="1"/>
</dbReference>
<comment type="similarity">
    <text evidence="1">Belongs to the LysR transcriptional regulatory family.</text>
</comment>
<protein>
    <submittedName>
        <fullName evidence="7">LysR substrate-binding domain-containing protein</fullName>
    </submittedName>
</protein>
<dbReference type="InterPro" id="IPR000847">
    <property type="entry name" value="LysR_HTH_N"/>
</dbReference>
<dbReference type="EMBL" id="JAZHOF010000004">
    <property type="protein sequence ID" value="MEJ8571904.1"/>
    <property type="molecule type" value="Genomic_DNA"/>
</dbReference>
<keyword evidence="3" id="KW-0238">DNA-binding</keyword>
<organism evidence="7 8">
    <name type="scientific">Microbaculum marinum</name>
    <dbReference type="NCBI Taxonomy" id="1764581"/>
    <lineage>
        <taxon>Bacteria</taxon>
        <taxon>Pseudomonadati</taxon>
        <taxon>Pseudomonadota</taxon>
        <taxon>Alphaproteobacteria</taxon>
        <taxon>Hyphomicrobiales</taxon>
        <taxon>Tepidamorphaceae</taxon>
        <taxon>Microbaculum</taxon>
    </lineage>
</organism>
<keyword evidence="2" id="KW-0805">Transcription regulation</keyword>